<feature type="region of interest" description="Disordered" evidence="1">
    <location>
        <begin position="374"/>
        <end position="459"/>
    </location>
</feature>
<feature type="region of interest" description="Disordered" evidence="1">
    <location>
        <begin position="177"/>
        <end position="209"/>
    </location>
</feature>
<dbReference type="RefSeq" id="XP_004413562.1">
    <property type="nucleotide sequence ID" value="XM_004413505.1"/>
</dbReference>
<evidence type="ECO:0000256" key="1">
    <source>
        <dbReference type="SAM" id="MobiDB-lite"/>
    </source>
</evidence>
<gene>
    <name evidence="3" type="primary">LOC101381712</name>
</gene>
<dbReference type="Proteomes" id="UP000245340">
    <property type="component" value="Unplaced"/>
</dbReference>
<feature type="compositionally biased region" description="Low complexity" evidence="1">
    <location>
        <begin position="116"/>
        <end position="126"/>
    </location>
</feature>
<protein>
    <submittedName>
        <fullName evidence="3">Uncharacterized protein LOC101381712</fullName>
    </submittedName>
</protein>
<feature type="region of interest" description="Disordered" evidence="1">
    <location>
        <begin position="1"/>
        <end position="25"/>
    </location>
</feature>
<accession>A0A9B0H807</accession>
<feature type="compositionally biased region" description="Basic and acidic residues" evidence="1">
    <location>
        <begin position="415"/>
        <end position="444"/>
    </location>
</feature>
<sequence length="459" mass="48862">MAALELSGGGPNRSSPNNTWGQRLPFRTEEGLLRLPEMENLCQDGGREAGLASPSFTKMAASSFRHALPPILFKMSEQRRPLLASERCLRSEWLRPSARAGTRRSCGSLRPRHELAAPPSAAAAASQTRGKGWGTVGARGRVGSALQLLSRWESAAAAADWAAQTLRRWETCRHATPLGPRVRKRRPPLLPSPPYASPEGVSGGPAPRAADTLRHRFRATLVARAKYPASSGVGRESRSWAGAGRRQREGKLEKLGFPPKPAPERPGQFSPPLLLAGGWGGEGGLGEVLRARGAAAGRYVPGHAGGRGRVGAVGAPVAGPRRAWGRGLQPPLQLPSVANRLHRSPPPRGPSGGERPGVEWERVCVRVCARRGAASARPPIGPARSPRSGGPFLESVTGAPVTARPSGTDSSGWKETPHPELPKRRGAGTEDARLRAPARWDRRGAGGWLVSREMGDFLK</sequence>
<feature type="region of interest" description="Disordered" evidence="1">
    <location>
        <begin position="322"/>
        <end position="357"/>
    </location>
</feature>
<evidence type="ECO:0000313" key="3">
    <source>
        <dbReference type="RefSeq" id="XP_004413562.1"/>
    </source>
</evidence>
<organism evidence="2 3">
    <name type="scientific">Odobenus rosmarus divergens</name>
    <name type="common">Pacific walrus</name>
    <dbReference type="NCBI Taxonomy" id="9708"/>
    <lineage>
        <taxon>Eukaryota</taxon>
        <taxon>Metazoa</taxon>
        <taxon>Chordata</taxon>
        <taxon>Craniata</taxon>
        <taxon>Vertebrata</taxon>
        <taxon>Euteleostomi</taxon>
        <taxon>Mammalia</taxon>
        <taxon>Eutheria</taxon>
        <taxon>Laurasiatheria</taxon>
        <taxon>Carnivora</taxon>
        <taxon>Caniformia</taxon>
        <taxon>Pinnipedia</taxon>
        <taxon>Odobenidae</taxon>
        <taxon>Odobenus</taxon>
    </lineage>
</organism>
<dbReference type="AlphaFoldDB" id="A0A9B0H807"/>
<evidence type="ECO:0000313" key="2">
    <source>
        <dbReference type="Proteomes" id="UP000245340"/>
    </source>
</evidence>
<feature type="compositionally biased region" description="Polar residues" evidence="1">
    <location>
        <begin position="12"/>
        <end position="21"/>
    </location>
</feature>
<reference evidence="3" key="1">
    <citation type="submission" date="2025-08" db="UniProtKB">
        <authorList>
            <consortium name="RefSeq"/>
        </authorList>
    </citation>
    <scope>IDENTIFICATION</scope>
</reference>
<name>A0A9B0H807_ODORO</name>
<feature type="region of interest" description="Disordered" evidence="1">
    <location>
        <begin position="100"/>
        <end position="135"/>
    </location>
</feature>
<proteinExistence type="predicted"/>
<keyword evidence="2" id="KW-1185">Reference proteome</keyword>